<dbReference type="AlphaFoldDB" id="A0A9P1FJY8"/>
<sequence length="176" mass="18507">MPAISSLFSRKGKKGKKAPWPALPPPPADPPAAPPRPRRLRPRPAAPATLAPPVPAGTGAPSGAPSDRTEPMAEVLPNPSVDSEKSGKDVELGENKVERSLSPKKAEDKARSIVDEQATDRGKLMLMVPVLLLVVGLVLTLLLLFLGAMPAAVQTGFDSQLGRDDQQSYGLGDVKD</sequence>
<feature type="compositionally biased region" description="Basic and acidic residues" evidence="1">
    <location>
        <begin position="82"/>
        <end position="114"/>
    </location>
</feature>
<gene>
    <name evidence="3" type="ORF">C1SCF055_LOCUS4957</name>
</gene>
<organism evidence="3">
    <name type="scientific">Cladocopium goreaui</name>
    <dbReference type="NCBI Taxonomy" id="2562237"/>
    <lineage>
        <taxon>Eukaryota</taxon>
        <taxon>Sar</taxon>
        <taxon>Alveolata</taxon>
        <taxon>Dinophyceae</taxon>
        <taxon>Suessiales</taxon>
        <taxon>Symbiodiniaceae</taxon>
        <taxon>Cladocopium</taxon>
    </lineage>
</organism>
<accession>A0A9P1FJY8</accession>
<dbReference type="EMBL" id="CAMXCT030000294">
    <property type="protein sequence ID" value="CAL4764074.1"/>
    <property type="molecule type" value="Genomic_DNA"/>
</dbReference>
<comment type="caution">
    <text evidence="3">The sequence shown here is derived from an EMBL/GenBank/DDBJ whole genome shotgun (WGS) entry which is preliminary data.</text>
</comment>
<feature type="compositionally biased region" description="Low complexity" evidence="1">
    <location>
        <begin position="56"/>
        <end position="65"/>
    </location>
</feature>
<evidence type="ECO:0000313" key="5">
    <source>
        <dbReference type="Proteomes" id="UP001152797"/>
    </source>
</evidence>
<evidence type="ECO:0000256" key="1">
    <source>
        <dbReference type="SAM" id="MobiDB-lite"/>
    </source>
</evidence>
<keyword evidence="2" id="KW-0812">Transmembrane</keyword>
<dbReference type="EMBL" id="CAMXCT010000294">
    <property type="protein sequence ID" value="CAI3976762.1"/>
    <property type="molecule type" value="Genomic_DNA"/>
</dbReference>
<keyword evidence="2" id="KW-1133">Transmembrane helix</keyword>
<keyword evidence="2" id="KW-0472">Membrane</keyword>
<reference evidence="4 5" key="2">
    <citation type="submission" date="2024-05" db="EMBL/GenBank/DDBJ databases">
        <authorList>
            <person name="Chen Y."/>
            <person name="Shah S."/>
            <person name="Dougan E. K."/>
            <person name="Thang M."/>
            <person name="Chan C."/>
        </authorList>
    </citation>
    <scope>NUCLEOTIDE SEQUENCE [LARGE SCALE GENOMIC DNA]</scope>
</reference>
<keyword evidence="5" id="KW-1185">Reference proteome</keyword>
<dbReference type="Proteomes" id="UP001152797">
    <property type="component" value="Unassembled WGS sequence"/>
</dbReference>
<feature type="region of interest" description="Disordered" evidence="1">
    <location>
        <begin position="1"/>
        <end position="114"/>
    </location>
</feature>
<dbReference type="EMBL" id="CAMXCT020000294">
    <property type="protein sequence ID" value="CAL1130137.1"/>
    <property type="molecule type" value="Genomic_DNA"/>
</dbReference>
<evidence type="ECO:0000313" key="3">
    <source>
        <dbReference type="EMBL" id="CAI3976762.1"/>
    </source>
</evidence>
<evidence type="ECO:0000313" key="4">
    <source>
        <dbReference type="EMBL" id="CAL4764074.1"/>
    </source>
</evidence>
<proteinExistence type="predicted"/>
<reference evidence="3" key="1">
    <citation type="submission" date="2022-10" db="EMBL/GenBank/DDBJ databases">
        <authorList>
            <person name="Chen Y."/>
            <person name="Dougan E. K."/>
            <person name="Chan C."/>
            <person name="Rhodes N."/>
            <person name="Thang M."/>
        </authorList>
    </citation>
    <scope>NUCLEOTIDE SEQUENCE</scope>
</reference>
<feature type="compositionally biased region" description="Pro residues" evidence="1">
    <location>
        <begin position="21"/>
        <end position="35"/>
    </location>
</feature>
<name>A0A9P1FJY8_9DINO</name>
<feature type="transmembrane region" description="Helical" evidence="2">
    <location>
        <begin position="130"/>
        <end position="153"/>
    </location>
</feature>
<evidence type="ECO:0000256" key="2">
    <source>
        <dbReference type="SAM" id="Phobius"/>
    </source>
</evidence>
<protein>
    <submittedName>
        <fullName evidence="3">Uncharacterized protein</fullName>
    </submittedName>
</protein>